<evidence type="ECO:0008006" key="3">
    <source>
        <dbReference type="Google" id="ProtNLM"/>
    </source>
</evidence>
<dbReference type="Proteomes" id="UP000478208">
    <property type="component" value="Unassembled WGS sequence"/>
</dbReference>
<reference evidence="1 2" key="1">
    <citation type="submission" date="2019-12" db="EMBL/GenBank/DDBJ databases">
        <authorList>
            <person name="Li J."/>
        </authorList>
    </citation>
    <scope>NUCLEOTIDE SEQUENCE [LARGE SCALE GENOMIC DNA]</scope>
    <source>
        <strain evidence="1 2">HL2-2</strain>
    </source>
</reference>
<sequence>MSKVIGFNNAIFWTDDTDILYCDFSNDDPNLKLDIKNGKAYVDAILTLCDGNSKPFLIDLSKTCGSFTISIVKLLARNPKLTNVKVSESYLIDTMGIKLLIAYYKKLYDPNTTFGIFKDKTLAKKFCQNIDNCINSNMLKLAE</sequence>
<evidence type="ECO:0000313" key="2">
    <source>
        <dbReference type="Proteomes" id="UP000478208"/>
    </source>
</evidence>
<comment type="caution">
    <text evidence="1">The sequence shown here is derived from an EMBL/GenBank/DDBJ whole genome shotgun (WGS) entry which is preliminary data.</text>
</comment>
<dbReference type="AlphaFoldDB" id="A0A6L6U5M3"/>
<proteinExistence type="predicted"/>
<protein>
    <recommendedName>
        <fullName evidence="3">STAS domain-containing protein</fullName>
    </recommendedName>
</protein>
<evidence type="ECO:0000313" key="1">
    <source>
        <dbReference type="EMBL" id="MUU77481.1"/>
    </source>
</evidence>
<keyword evidence="2" id="KW-1185">Reference proteome</keyword>
<accession>A0A6L6U5M3</accession>
<name>A0A6L6U5M3_9FLAO</name>
<organism evidence="1 2">
    <name type="scientific">Winogradskyella endarachnes</name>
    <dbReference type="NCBI Taxonomy" id="2681965"/>
    <lineage>
        <taxon>Bacteria</taxon>
        <taxon>Pseudomonadati</taxon>
        <taxon>Bacteroidota</taxon>
        <taxon>Flavobacteriia</taxon>
        <taxon>Flavobacteriales</taxon>
        <taxon>Flavobacteriaceae</taxon>
        <taxon>Winogradskyella</taxon>
    </lineage>
</organism>
<gene>
    <name evidence="1" type="ORF">GN138_03405</name>
</gene>
<dbReference type="RefSeq" id="WP_157362136.1">
    <property type="nucleotide sequence ID" value="NZ_WOWS01000001.1"/>
</dbReference>
<dbReference type="EMBL" id="WOWS01000001">
    <property type="protein sequence ID" value="MUU77481.1"/>
    <property type="molecule type" value="Genomic_DNA"/>
</dbReference>